<gene>
    <name evidence="3" type="primary">Aste57867_18356</name>
    <name evidence="2" type="ORF">As57867_018294</name>
    <name evidence="3" type="ORF">ASTE57867_18356</name>
</gene>
<dbReference type="EMBL" id="CAADRA010006407">
    <property type="protein sequence ID" value="VFT95092.1"/>
    <property type="molecule type" value="Genomic_DNA"/>
</dbReference>
<organism evidence="3 4">
    <name type="scientific">Aphanomyces stellatus</name>
    <dbReference type="NCBI Taxonomy" id="120398"/>
    <lineage>
        <taxon>Eukaryota</taxon>
        <taxon>Sar</taxon>
        <taxon>Stramenopiles</taxon>
        <taxon>Oomycota</taxon>
        <taxon>Saprolegniomycetes</taxon>
        <taxon>Saprolegniales</taxon>
        <taxon>Verrucalvaceae</taxon>
        <taxon>Aphanomyces</taxon>
    </lineage>
</organism>
<feature type="compositionally biased region" description="Basic residues" evidence="1">
    <location>
        <begin position="98"/>
        <end position="109"/>
    </location>
</feature>
<feature type="compositionally biased region" description="Low complexity" evidence="1">
    <location>
        <begin position="88"/>
        <end position="97"/>
    </location>
</feature>
<sequence>MQPLWQRGVFETSSFGWYMYSVNKSLDGRNVVVLTGNYAITNLGDVQASTKDLFSRVTPDEFEQLTDDAVAELLHMFLHEVFGVPEKTVAPTTTPAPKKWKGIAKKNHGRGTWGA</sequence>
<dbReference type="EMBL" id="VJMH01006386">
    <property type="protein sequence ID" value="KAF0690248.1"/>
    <property type="molecule type" value="Genomic_DNA"/>
</dbReference>
<evidence type="ECO:0000313" key="2">
    <source>
        <dbReference type="EMBL" id="KAF0690248.1"/>
    </source>
</evidence>
<keyword evidence="4" id="KW-1185">Reference proteome</keyword>
<feature type="region of interest" description="Disordered" evidence="1">
    <location>
        <begin position="88"/>
        <end position="115"/>
    </location>
</feature>
<accession>A0A485LAG9</accession>
<proteinExistence type="predicted"/>
<reference evidence="3" key="1">
    <citation type="submission" date="2019-03" db="EMBL/GenBank/DDBJ databases">
        <authorList>
            <person name="Gaulin E."/>
            <person name="Dumas B."/>
        </authorList>
    </citation>
    <scope>NUCLEOTIDE SEQUENCE [LARGE SCALE GENOMIC DNA]</scope>
    <source>
        <strain evidence="3">CBS 568.67</strain>
    </source>
</reference>
<evidence type="ECO:0000256" key="1">
    <source>
        <dbReference type="SAM" id="MobiDB-lite"/>
    </source>
</evidence>
<evidence type="ECO:0000313" key="3">
    <source>
        <dbReference type="EMBL" id="VFT95092.1"/>
    </source>
</evidence>
<dbReference type="Proteomes" id="UP000332933">
    <property type="component" value="Unassembled WGS sequence"/>
</dbReference>
<dbReference type="AlphaFoldDB" id="A0A485LAG9"/>
<name>A0A485LAG9_9STRA</name>
<reference evidence="2" key="2">
    <citation type="submission" date="2019-06" db="EMBL/GenBank/DDBJ databases">
        <title>Genomics analysis of Aphanomyces spp. identifies a new class of oomycete effector associated with host adaptation.</title>
        <authorList>
            <person name="Gaulin E."/>
        </authorList>
    </citation>
    <scope>NUCLEOTIDE SEQUENCE</scope>
    <source>
        <strain evidence="2">CBS 578.67</strain>
    </source>
</reference>
<protein>
    <submittedName>
        <fullName evidence="3">Aste57867_18356 protein</fullName>
    </submittedName>
</protein>
<evidence type="ECO:0000313" key="4">
    <source>
        <dbReference type="Proteomes" id="UP000332933"/>
    </source>
</evidence>